<comment type="caution">
    <text evidence="1">The sequence shown here is derived from an EMBL/GenBank/DDBJ whole genome shotgun (WGS) entry which is preliminary data.</text>
</comment>
<keyword evidence="2" id="KW-1185">Reference proteome</keyword>
<organism evidence="1 2">
    <name type="scientific">Auriscalpium vulgare</name>
    <dbReference type="NCBI Taxonomy" id="40419"/>
    <lineage>
        <taxon>Eukaryota</taxon>
        <taxon>Fungi</taxon>
        <taxon>Dikarya</taxon>
        <taxon>Basidiomycota</taxon>
        <taxon>Agaricomycotina</taxon>
        <taxon>Agaricomycetes</taxon>
        <taxon>Russulales</taxon>
        <taxon>Auriscalpiaceae</taxon>
        <taxon>Auriscalpium</taxon>
    </lineage>
</organism>
<sequence>MAEEDSLVRRRSRRSTAGNRMEAALAELTVQDANNEAEEDIDFVIDRDEEDVFGSDFESTDDEAATTAPEAGDKAVHEEERRERKTTRSRVDRATAVAHARQRVTFNPEAYEAELVAAADKESAGDAAKKKRRVSLGLAIDAETGEVVNNAKRQSRRTHTVLNPSASASRMKKEVEEKKGVPKKVKVKVRALTQDELIARALDMEEGNIMEHRNYLTVEAEKRKRAHAVRTVVEGPLLRWVSKREDVPVVAQVLPQASSSSKAVASQIQAPLPPLAPPRMETVAKNYVVHEVSQTDSAPRPPWKDTMAAMFGGDVDWEVMKVYVTKGRPLTRYIPTCPITGQPAHYLDPRTNVPYATPAAYDVLTQLLKHEYVWSATMGSYVAHESERARVEPAEAEASTSRKRQRTKSRAAPEATDTA</sequence>
<dbReference type="Proteomes" id="UP000814033">
    <property type="component" value="Unassembled WGS sequence"/>
</dbReference>
<proteinExistence type="predicted"/>
<reference evidence="1" key="2">
    <citation type="journal article" date="2022" name="New Phytol.">
        <title>Evolutionary transition to the ectomycorrhizal habit in the genomes of a hyperdiverse lineage of mushroom-forming fungi.</title>
        <authorList>
            <person name="Looney B."/>
            <person name="Miyauchi S."/>
            <person name="Morin E."/>
            <person name="Drula E."/>
            <person name="Courty P.E."/>
            <person name="Kohler A."/>
            <person name="Kuo A."/>
            <person name="LaButti K."/>
            <person name="Pangilinan J."/>
            <person name="Lipzen A."/>
            <person name="Riley R."/>
            <person name="Andreopoulos W."/>
            <person name="He G."/>
            <person name="Johnson J."/>
            <person name="Nolan M."/>
            <person name="Tritt A."/>
            <person name="Barry K.W."/>
            <person name="Grigoriev I.V."/>
            <person name="Nagy L.G."/>
            <person name="Hibbett D."/>
            <person name="Henrissat B."/>
            <person name="Matheny P.B."/>
            <person name="Labbe J."/>
            <person name="Martin F.M."/>
        </authorList>
    </citation>
    <scope>NUCLEOTIDE SEQUENCE</scope>
    <source>
        <strain evidence="1">FP105234-sp</strain>
    </source>
</reference>
<protein>
    <submittedName>
        <fullName evidence="1">Uncharacterized protein</fullName>
    </submittedName>
</protein>
<dbReference type="EMBL" id="MU275841">
    <property type="protein sequence ID" value="KAI0053181.1"/>
    <property type="molecule type" value="Genomic_DNA"/>
</dbReference>
<gene>
    <name evidence="1" type="ORF">FA95DRAFT_1586223</name>
</gene>
<name>A0ACB8SAL1_9AGAM</name>
<reference evidence="1" key="1">
    <citation type="submission" date="2021-02" db="EMBL/GenBank/DDBJ databases">
        <authorList>
            <consortium name="DOE Joint Genome Institute"/>
            <person name="Ahrendt S."/>
            <person name="Looney B.P."/>
            <person name="Miyauchi S."/>
            <person name="Morin E."/>
            <person name="Drula E."/>
            <person name="Courty P.E."/>
            <person name="Chicoki N."/>
            <person name="Fauchery L."/>
            <person name="Kohler A."/>
            <person name="Kuo A."/>
            <person name="Labutti K."/>
            <person name="Pangilinan J."/>
            <person name="Lipzen A."/>
            <person name="Riley R."/>
            <person name="Andreopoulos W."/>
            <person name="He G."/>
            <person name="Johnson J."/>
            <person name="Barry K.W."/>
            <person name="Grigoriev I.V."/>
            <person name="Nagy L."/>
            <person name="Hibbett D."/>
            <person name="Henrissat B."/>
            <person name="Matheny P.B."/>
            <person name="Labbe J."/>
            <person name="Martin F."/>
        </authorList>
    </citation>
    <scope>NUCLEOTIDE SEQUENCE</scope>
    <source>
        <strain evidence="1">FP105234-sp</strain>
    </source>
</reference>
<accession>A0ACB8SAL1</accession>
<evidence type="ECO:0000313" key="2">
    <source>
        <dbReference type="Proteomes" id="UP000814033"/>
    </source>
</evidence>
<evidence type="ECO:0000313" key="1">
    <source>
        <dbReference type="EMBL" id="KAI0053181.1"/>
    </source>
</evidence>